<sequence>MKKQKKQPKVVLSKTWAWIILILLVILDASLDVIFAKGKGLESNIIKPIADLFGISNPLFMTPLVLVIFYFGVKGGAWLAKKVDKVTFYAEELVLTTLVIVYGIFVLWLILVYFFNFRLFKSHLYLIPILIVIGIAYSWWAENKLKNKKWQKR</sequence>
<proteinExistence type="predicted"/>
<evidence type="ECO:0000313" key="2">
    <source>
        <dbReference type="EMBL" id="PIY97273.1"/>
    </source>
</evidence>
<comment type="caution">
    <text evidence="2">The sequence shown here is derived from an EMBL/GenBank/DDBJ whole genome shotgun (WGS) entry which is preliminary data.</text>
</comment>
<feature type="transmembrane region" description="Helical" evidence="1">
    <location>
        <begin position="122"/>
        <end position="140"/>
    </location>
</feature>
<evidence type="ECO:0000313" key="3">
    <source>
        <dbReference type="Proteomes" id="UP000230779"/>
    </source>
</evidence>
<organism evidence="2 3">
    <name type="scientific">Candidatus Kerfeldbacteria bacterium CG_4_10_14_0_8_um_filter_42_10</name>
    <dbReference type="NCBI Taxonomy" id="2014248"/>
    <lineage>
        <taxon>Bacteria</taxon>
        <taxon>Candidatus Kerfeldiibacteriota</taxon>
    </lineage>
</organism>
<name>A0A2M7RKI3_9BACT</name>
<feature type="transmembrane region" description="Helical" evidence="1">
    <location>
        <begin position="15"/>
        <end position="36"/>
    </location>
</feature>
<dbReference type="AlphaFoldDB" id="A0A2M7RKI3"/>
<reference evidence="2 3" key="1">
    <citation type="submission" date="2017-09" db="EMBL/GenBank/DDBJ databases">
        <title>Depth-based differentiation of microbial function through sediment-hosted aquifers and enrichment of novel symbionts in the deep terrestrial subsurface.</title>
        <authorList>
            <person name="Probst A.J."/>
            <person name="Ladd B."/>
            <person name="Jarett J.K."/>
            <person name="Geller-Mcgrath D.E."/>
            <person name="Sieber C.M."/>
            <person name="Emerson J.B."/>
            <person name="Anantharaman K."/>
            <person name="Thomas B.C."/>
            <person name="Malmstrom R."/>
            <person name="Stieglmeier M."/>
            <person name="Klingl A."/>
            <person name="Woyke T."/>
            <person name="Ryan C.M."/>
            <person name="Banfield J.F."/>
        </authorList>
    </citation>
    <scope>NUCLEOTIDE SEQUENCE [LARGE SCALE GENOMIC DNA]</scope>
    <source>
        <strain evidence="2">CG_4_10_14_0_8_um_filter_42_10</strain>
    </source>
</reference>
<dbReference type="EMBL" id="PFMD01000002">
    <property type="protein sequence ID" value="PIY97273.1"/>
    <property type="molecule type" value="Genomic_DNA"/>
</dbReference>
<evidence type="ECO:0000256" key="1">
    <source>
        <dbReference type="SAM" id="Phobius"/>
    </source>
</evidence>
<gene>
    <name evidence="2" type="ORF">COY66_00040</name>
</gene>
<keyword evidence="1" id="KW-0812">Transmembrane</keyword>
<feature type="transmembrane region" description="Helical" evidence="1">
    <location>
        <begin position="93"/>
        <end position="115"/>
    </location>
</feature>
<accession>A0A2M7RKI3</accession>
<dbReference type="Proteomes" id="UP000230779">
    <property type="component" value="Unassembled WGS sequence"/>
</dbReference>
<feature type="transmembrane region" description="Helical" evidence="1">
    <location>
        <begin position="48"/>
        <end position="73"/>
    </location>
</feature>
<keyword evidence="1" id="KW-1133">Transmembrane helix</keyword>
<protein>
    <submittedName>
        <fullName evidence="2">Uncharacterized protein</fullName>
    </submittedName>
</protein>
<keyword evidence="1" id="KW-0472">Membrane</keyword>